<dbReference type="SMART" id="SM00349">
    <property type="entry name" value="KRAB"/>
    <property type="match status" value="1"/>
</dbReference>
<feature type="domain" description="C2H2-type" evidence="13">
    <location>
        <begin position="216"/>
        <end position="243"/>
    </location>
</feature>
<keyword evidence="16" id="KW-1185">Reference proteome</keyword>
<evidence type="ECO:0000259" key="13">
    <source>
        <dbReference type="PROSITE" id="PS50157"/>
    </source>
</evidence>
<protein>
    <submittedName>
        <fullName evidence="15">Zinc finger protein 517</fullName>
    </submittedName>
</protein>
<dbReference type="PANTHER" id="PTHR24393">
    <property type="entry name" value="ZINC FINGER PROTEIN"/>
    <property type="match status" value="1"/>
</dbReference>
<dbReference type="InterPro" id="IPR036236">
    <property type="entry name" value="Znf_C2H2_sf"/>
</dbReference>
<gene>
    <name evidence="15" type="primary">ZNF517</name>
</gene>
<keyword evidence="6" id="KW-0862">Zinc</keyword>
<dbReference type="FunFam" id="3.30.160.60:FF:000358">
    <property type="entry name" value="zinc finger protein 24"/>
    <property type="match status" value="1"/>
</dbReference>
<dbReference type="PROSITE" id="PS00028">
    <property type="entry name" value="ZINC_FINGER_C2H2_1"/>
    <property type="match status" value="9"/>
</dbReference>
<feature type="domain" description="C2H2-type" evidence="13">
    <location>
        <begin position="463"/>
        <end position="490"/>
    </location>
</feature>
<feature type="domain" description="C2H2-type" evidence="13">
    <location>
        <begin position="300"/>
        <end position="327"/>
    </location>
</feature>
<feature type="region of interest" description="Disordered" evidence="12">
    <location>
        <begin position="513"/>
        <end position="532"/>
    </location>
</feature>
<evidence type="ECO:0000256" key="2">
    <source>
        <dbReference type="ARBA" id="ARBA00006991"/>
    </source>
</evidence>
<dbReference type="InterPro" id="IPR036051">
    <property type="entry name" value="KRAB_dom_sf"/>
</dbReference>
<evidence type="ECO:0000313" key="15">
    <source>
        <dbReference type="Ensembl" id="ENSPPYP00000021298.2"/>
    </source>
</evidence>
<feature type="domain" description="C2H2-type" evidence="13">
    <location>
        <begin position="328"/>
        <end position="355"/>
    </location>
</feature>
<keyword evidence="8" id="KW-0238">DNA-binding</keyword>
<dbReference type="PROSITE" id="PS50805">
    <property type="entry name" value="KRAB"/>
    <property type="match status" value="1"/>
</dbReference>
<dbReference type="SUPFAM" id="SSF109640">
    <property type="entry name" value="KRAB domain (Kruppel-associated box)"/>
    <property type="match status" value="1"/>
</dbReference>
<dbReference type="GO" id="GO:0005634">
    <property type="term" value="C:nucleus"/>
    <property type="evidence" value="ECO:0007669"/>
    <property type="project" value="UniProtKB-SubCell"/>
</dbReference>
<feature type="domain" description="C2H2-type" evidence="13">
    <location>
        <begin position="244"/>
        <end position="271"/>
    </location>
</feature>
<evidence type="ECO:0000256" key="1">
    <source>
        <dbReference type="ARBA" id="ARBA00004123"/>
    </source>
</evidence>
<dbReference type="PANTHER" id="PTHR24393:SF100">
    <property type="entry name" value="ZINC FINGER PROTEIN-RELATED"/>
    <property type="match status" value="1"/>
</dbReference>
<reference evidence="15" key="3">
    <citation type="submission" date="2025-09" db="UniProtKB">
        <authorList>
            <consortium name="Ensembl"/>
        </authorList>
    </citation>
    <scope>IDENTIFICATION</scope>
</reference>
<dbReference type="OMA" id="HHRVHTH"/>
<dbReference type="HOGENOM" id="CLU_002678_44_5_1"/>
<dbReference type="FunFam" id="3.30.160.60:FF:000287">
    <property type="entry name" value="PR domain zinc finger protein 10"/>
    <property type="match status" value="1"/>
</dbReference>
<dbReference type="SMART" id="SM00355">
    <property type="entry name" value="ZnF_C2H2"/>
    <property type="match status" value="10"/>
</dbReference>
<dbReference type="AlphaFoldDB" id="H2PRI8"/>
<evidence type="ECO:0000259" key="14">
    <source>
        <dbReference type="PROSITE" id="PS50805"/>
    </source>
</evidence>
<dbReference type="FunFam" id="3.30.160.60:FF:000822">
    <property type="entry name" value="Zinc finger protein 234, isoform CRA_a"/>
    <property type="match status" value="1"/>
</dbReference>
<dbReference type="FunFam" id="3.30.160.60:FF:000690">
    <property type="entry name" value="Zinc finger protein 354C"/>
    <property type="match status" value="1"/>
</dbReference>
<dbReference type="FunFam" id="3.30.160.60:FF:000295">
    <property type="entry name" value="zinc finger protein 19"/>
    <property type="match status" value="1"/>
</dbReference>
<accession>H2PRI8</accession>
<dbReference type="PROSITE" id="PS50157">
    <property type="entry name" value="ZINC_FINGER_C2H2_2"/>
    <property type="match status" value="10"/>
</dbReference>
<dbReference type="Gene3D" id="3.30.160.60">
    <property type="entry name" value="Classic Zinc Finger"/>
    <property type="match status" value="10"/>
</dbReference>
<feature type="region of interest" description="Disordered" evidence="12">
    <location>
        <begin position="138"/>
        <end position="185"/>
    </location>
</feature>
<reference evidence="15" key="2">
    <citation type="submission" date="2025-08" db="UniProtKB">
        <authorList>
            <consortium name="Ensembl"/>
        </authorList>
    </citation>
    <scope>IDENTIFICATION</scope>
</reference>
<evidence type="ECO:0000256" key="9">
    <source>
        <dbReference type="ARBA" id="ARBA00023163"/>
    </source>
</evidence>
<dbReference type="GO" id="GO:0000978">
    <property type="term" value="F:RNA polymerase II cis-regulatory region sequence-specific DNA binding"/>
    <property type="evidence" value="ECO:0007669"/>
    <property type="project" value="TreeGrafter"/>
</dbReference>
<dbReference type="InterPro" id="IPR013087">
    <property type="entry name" value="Znf_C2H2_type"/>
</dbReference>
<keyword evidence="3" id="KW-0479">Metal-binding</keyword>
<evidence type="ECO:0000313" key="16">
    <source>
        <dbReference type="Proteomes" id="UP000001595"/>
    </source>
</evidence>
<evidence type="ECO:0000256" key="11">
    <source>
        <dbReference type="PROSITE-ProRule" id="PRU00042"/>
    </source>
</evidence>
<dbReference type="eggNOG" id="KOG1721">
    <property type="taxonomic scope" value="Eukaryota"/>
</dbReference>
<dbReference type="Gene3D" id="6.10.140.140">
    <property type="match status" value="1"/>
</dbReference>
<evidence type="ECO:0000256" key="12">
    <source>
        <dbReference type="SAM" id="MobiDB-lite"/>
    </source>
</evidence>
<feature type="domain" description="C2H2-type" evidence="13">
    <location>
        <begin position="189"/>
        <end position="215"/>
    </location>
</feature>
<keyword evidence="10" id="KW-0539">Nucleus</keyword>
<dbReference type="Ensembl" id="ENSPPYT00000022146.3">
    <property type="protein sequence ID" value="ENSPPYP00000021298.2"/>
    <property type="gene ID" value="ENSPPYG00000018992.3"/>
</dbReference>
<dbReference type="Pfam" id="PF01352">
    <property type="entry name" value="KRAB"/>
    <property type="match status" value="1"/>
</dbReference>
<dbReference type="GeneTree" id="ENSGT00950000182890"/>
<feature type="domain" description="C2H2-type" evidence="13">
    <location>
        <begin position="272"/>
        <end position="299"/>
    </location>
</feature>
<comment type="similarity">
    <text evidence="2">Belongs to the krueppel C2H2-type zinc-finger protein family.</text>
</comment>
<dbReference type="CDD" id="cd07765">
    <property type="entry name" value="KRAB_A-box"/>
    <property type="match status" value="1"/>
</dbReference>
<keyword evidence="4" id="KW-0677">Repeat</keyword>
<dbReference type="GO" id="GO:0001228">
    <property type="term" value="F:DNA-binding transcription activator activity, RNA polymerase II-specific"/>
    <property type="evidence" value="ECO:0007669"/>
    <property type="project" value="TreeGrafter"/>
</dbReference>
<comment type="subcellular location">
    <subcellularLocation>
        <location evidence="1">Nucleus</location>
    </subcellularLocation>
</comment>
<dbReference type="FunFam" id="3.30.160.60:FF:002090">
    <property type="entry name" value="Zinc finger protein 473"/>
    <property type="match status" value="1"/>
</dbReference>
<keyword evidence="5 11" id="KW-0863">Zinc-finger</keyword>
<keyword evidence="7" id="KW-0805">Transcription regulation</keyword>
<evidence type="ECO:0000256" key="4">
    <source>
        <dbReference type="ARBA" id="ARBA00022737"/>
    </source>
</evidence>
<evidence type="ECO:0000256" key="8">
    <source>
        <dbReference type="ARBA" id="ARBA00023125"/>
    </source>
</evidence>
<dbReference type="FunFam" id="3.30.160.60:FF:001747">
    <property type="match status" value="1"/>
</dbReference>
<evidence type="ECO:0000256" key="7">
    <source>
        <dbReference type="ARBA" id="ARBA00023015"/>
    </source>
</evidence>
<evidence type="ECO:0000256" key="5">
    <source>
        <dbReference type="ARBA" id="ARBA00022771"/>
    </source>
</evidence>
<feature type="domain" description="C2H2-type" evidence="13">
    <location>
        <begin position="435"/>
        <end position="462"/>
    </location>
</feature>
<dbReference type="FunFam" id="3.30.160.60:FF:001504">
    <property type="entry name" value="zinc finger protein 517 isoform X3"/>
    <property type="match status" value="2"/>
</dbReference>
<feature type="domain" description="C2H2-type" evidence="13">
    <location>
        <begin position="407"/>
        <end position="434"/>
    </location>
</feature>
<evidence type="ECO:0000256" key="10">
    <source>
        <dbReference type="ARBA" id="ARBA00023242"/>
    </source>
</evidence>
<dbReference type="Proteomes" id="UP000001595">
    <property type="component" value="Chromosome 8"/>
</dbReference>
<feature type="domain" description="C2H2-type" evidence="13">
    <location>
        <begin position="379"/>
        <end position="406"/>
    </location>
</feature>
<evidence type="ECO:0000256" key="3">
    <source>
        <dbReference type="ARBA" id="ARBA00022723"/>
    </source>
</evidence>
<proteinExistence type="inferred from homology"/>
<evidence type="ECO:0000256" key="6">
    <source>
        <dbReference type="ARBA" id="ARBA00022833"/>
    </source>
</evidence>
<keyword evidence="9" id="KW-0804">Transcription</keyword>
<organism evidence="15 16">
    <name type="scientific">Pongo abelii</name>
    <name type="common">Sumatran orangutan</name>
    <name type="synonym">Pongo pygmaeus abelii</name>
    <dbReference type="NCBI Taxonomy" id="9601"/>
    <lineage>
        <taxon>Eukaryota</taxon>
        <taxon>Metazoa</taxon>
        <taxon>Chordata</taxon>
        <taxon>Craniata</taxon>
        <taxon>Vertebrata</taxon>
        <taxon>Euteleostomi</taxon>
        <taxon>Mammalia</taxon>
        <taxon>Eutheria</taxon>
        <taxon>Euarchontoglires</taxon>
        <taxon>Primates</taxon>
        <taxon>Haplorrhini</taxon>
        <taxon>Catarrhini</taxon>
        <taxon>Hominidae</taxon>
        <taxon>Pongo</taxon>
    </lineage>
</organism>
<name>H2PRI8_PONAB</name>
<dbReference type="GO" id="GO:0008270">
    <property type="term" value="F:zinc ion binding"/>
    <property type="evidence" value="ECO:0007669"/>
    <property type="project" value="UniProtKB-KW"/>
</dbReference>
<dbReference type="FunFam" id="3.30.160.60:FF:002561">
    <property type="entry name" value="Zinc finger protein 517"/>
    <property type="match status" value="1"/>
</dbReference>
<dbReference type="Pfam" id="PF00096">
    <property type="entry name" value="zf-C2H2"/>
    <property type="match status" value="10"/>
</dbReference>
<feature type="domain" description="KRAB" evidence="14">
    <location>
        <begin position="33"/>
        <end position="104"/>
    </location>
</feature>
<dbReference type="FunCoup" id="H2PRI8">
    <property type="interactions" value="99"/>
</dbReference>
<reference evidence="15 16" key="1">
    <citation type="submission" date="2008-02" db="EMBL/GenBank/DDBJ databases">
        <title>A 6x draft sequence assembly of the Pongo pygmaeus abelii genome.</title>
        <authorList>
            <person name="Wilson R.K."/>
            <person name="Mardis E."/>
        </authorList>
    </citation>
    <scope>NUCLEOTIDE SEQUENCE [LARGE SCALE GENOMIC DNA]</scope>
</reference>
<dbReference type="InterPro" id="IPR001909">
    <property type="entry name" value="KRAB"/>
</dbReference>
<feature type="region of interest" description="Disordered" evidence="12">
    <location>
        <begin position="483"/>
        <end position="502"/>
    </location>
</feature>
<dbReference type="SUPFAM" id="SSF57667">
    <property type="entry name" value="beta-beta-alpha zinc fingers"/>
    <property type="match status" value="5"/>
</dbReference>
<sequence>MFPQNSLSVAPAPPQRYPGMAMALPKPGPQEAVVFEDVAVYFTRIEWSCLAPDQQALYRDVMLENYGNLASLGFLVAKPALISLLEQGEEPGALILQGAEQSVAKASLCTDSRMEAGIMESPLQRKLSTQAGLPGTVWGCLPPAPPHPHGGPEDGSDKPTHPRAREHSASPRVLQEDPSRPVGSSAPRYRCVCGKAFRYNSLLLRHQIIHTGAKPFQCTECGKAFKQSSILLRHQLIHTEEKPFQCGECGKAFRQSTQLAAHHRVHTRERPYACGECGKAFSRSSRLLQHQKFHTGEKPFACTECGKAFCRRFTLNEHGRIHSGERPYRCLRCGQRFIRGSSLLKHHRLHAQEGAQDGGAGQGALLRAAQRPQAGDPPHECPVCGRPFRHNSLLLLHLRLHTGEKPFECADCGKAFGRKSNLTLHQKIHTKEKPFACTECGKAFRRSYTLNEHYRLHSGERPYRCRACGRACSRLSTLIQHQKVHGRERREDTGQAGAPLGFLMTGTTGRGFTLEAHPSRRGPSAEIQNPTS</sequence>
<feature type="compositionally biased region" description="Basic and acidic residues" evidence="12">
    <location>
        <begin position="150"/>
        <end position="179"/>
    </location>
</feature>
<dbReference type="InParanoid" id="H2PRI8"/>